<dbReference type="GO" id="GO:0006629">
    <property type="term" value="P:lipid metabolic process"/>
    <property type="evidence" value="ECO:0007669"/>
    <property type="project" value="UniProtKB-ARBA"/>
</dbReference>
<dbReference type="EMBL" id="LWDF02000392">
    <property type="protein sequence ID" value="KAE8249368.1"/>
    <property type="molecule type" value="Genomic_DNA"/>
</dbReference>
<dbReference type="PRINTS" id="PR00385">
    <property type="entry name" value="P450"/>
</dbReference>
<accession>A0A8T8SUM0</accession>
<dbReference type="PRINTS" id="PR00463">
    <property type="entry name" value="EP450I"/>
</dbReference>
<organism evidence="9 10">
    <name type="scientific">Tilletia indica</name>
    <dbReference type="NCBI Taxonomy" id="43049"/>
    <lineage>
        <taxon>Eukaryota</taxon>
        <taxon>Fungi</taxon>
        <taxon>Dikarya</taxon>
        <taxon>Basidiomycota</taxon>
        <taxon>Ustilaginomycotina</taxon>
        <taxon>Exobasidiomycetes</taxon>
        <taxon>Tilletiales</taxon>
        <taxon>Tilletiaceae</taxon>
        <taxon>Tilletia</taxon>
    </lineage>
</organism>
<dbReference type="PROSITE" id="PS00086">
    <property type="entry name" value="CYTOCHROME_P450"/>
    <property type="match status" value="1"/>
</dbReference>
<reference evidence="9" key="1">
    <citation type="submission" date="2016-04" db="EMBL/GenBank/DDBJ databases">
        <authorList>
            <person name="Nguyen H.D."/>
            <person name="Samba Siva P."/>
            <person name="Cullis J."/>
            <person name="Levesque C.A."/>
            <person name="Hambleton S."/>
        </authorList>
    </citation>
    <scope>NUCLEOTIDE SEQUENCE</scope>
    <source>
        <strain evidence="9">DAOMC 236416</strain>
    </source>
</reference>
<comment type="similarity">
    <text evidence="1 6">Belongs to the cytochrome P450 family.</text>
</comment>
<evidence type="ECO:0000313" key="10">
    <source>
        <dbReference type="Proteomes" id="UP000077521"/>
    </source>
</evidence>
<dbReference type="Gene3D" id="1.10.630.10">
    <property type="entry name" value="Cytochrome P450"/>
    <property type="match status" value="1"/>
</dbReference>
<dbReference type="GO" id="GO:0005506">
    <property type="term" value="F:iron ion binding"/>
    <property type="evidence" value="ECO:0007669"/>
    <property type="project" value="InterPro"/>
</dbReference>
<keyword evidence="8" id="KW-0472">Membrane</keyword>
<dbReference type="SUPFAM" id="SSF48264">
    <property type="entry name" value="Cytochrome P450"/>
    <property type="match status" value="1"/>
</dbReference>
<proteinExistence type="inferred from homology"/>
<feature type="binding site" description="axial binding residue" evidence="5">
    <location>
        <position position="514"/>
    </location>
    <ligand>
        <name>heme</name>
        <dbReference type="ChEBI" id="CHEBI:30413"/>
    </ligand>
    <ligandPart>
        <name>Fe</name>
        <dbReference type="ChEBI" id="CHEBI:18248"/>
    </ligandPart>
</feature>
<evidence type="ECO:0000256" key="4">
    <source>
        <dbReference type="ARBA" id="ARBA00023004"/>
    </source>
</evidence>
<protein>
    <recommendedName>
        <fullName evidence="11">Cytochrome P450</fullName>
    </recommendedName>
</protein>
<comment type="cofactor">
    <cofactor evidence="5">
        <name>heme</name>
        <dbReference type="ChEBI" id="CHEBI:30413"/>
    </cofactor>
</comment>
<keyword evidence="8" id="KW-0812">Transmembrane</keyword>
<evidence type="ECO:0000313" key="9">
    <source>
        <dbReference type="EMBL" id="KAE8249368.1"/>
    </source>
</evidence>
<evidence type="ECO:0008006" key="11">
    <source>
        <dbReference type="Google" id="ProtNLM"/>
    </source>
</evidence>
<feature type="transmembrane region" description="Helical" evidence="8">
    <location>
        <begin position="12"/>
        <end position="35"/>
    </location>
</feature>
<dbReference type="InterPro" id="IPR002401">
    <property type="entry name" value="Cyt_P450_E_grp-I"/>
</dbReference>
<keyword evidence="2 5" id="KW-0479">Metal-binding</keyword>
<dbReference type="Pfam" id="PF00067">
    <property type="entry name" value="p450"/>
    <property type="match status" value="1"/>
</dbReference>
<dbReference type="InterPro" id="IPR001128">
    <property type="entry name" value="Cyt_P450"/>
</dbReference>
<reference evidence="9" key="2">
    <citation type="journal article" date="2019" name="IMA Fungus">
        <title>Genome sequencing and comparison of five Tilletia species to identify candidate genes for the detection of regulated species infecting wheat.</title>
        <authorList>
            <person name="Nguyen H.D.T."/>
            <person name="Sultana T."/>
            <person name="Kesanakurti P."/>
            <person name="Hambleton S."/>
        </authorList>
    </citation>
    <scope>NUCLEOTIDE SEQUENCE</scope>
    <source>
        <strain evidence="9">DAOMC 236416</strain>
    </source>
</reference>
<keyword evidence="8" id="KW-1133">Transmembrane helix</keyword>
<keyword evidence="3 6" id="KW-0560">Oxidoreductase</keyword>
<sequence length="575" mass="64977">MLTISTSLPSLAGILDGFSIFCVTVLSVIVLACIYNDRTPFSRPRRPGLHYSDKALPLIGHTLRVLKMGSNKGLSSSLEYTRLSRIGGWQISILGQGNLITLSRPEYIEAIQKTHFDNFEKGDFFRDRFADVLGRNGIFVADGHAWRRARKTASHVFSAPQFHGWVQIVVHEELDNVVALLNAITPDDGEDNTDGKRTESVIVLPDLFFRYTLDSFTRMAFGSVTGCLTPDPACLKTPVEFALAFDYAQLVINQRIYTPFFQLVELVSAKGKKMQKAIATIRRFAGTIIDERLLAAQREKKAADAEENNTPIRARAPNSPAQTAKKDGKDLLDLFMDTTHDRDELLAVVLNFLMAGRDTTAQLLSWFFYEMMAHPEHLDEIRRELTKVLGDCPKEGYRLPYDRMRDIPYTLACVTEALRLHPSVPKNGKRCVKDTLLVPPVSSNLPPVQIYKGEVAGWSDWVMARLPEVWGEDCEEYRPSRFLKSASEGAEGESRIRQYSQWQQHMFNGGPRLCLGMNLANFEVLGLVAAVVPLFDIHWARADQGQTADWPLRYISSITHPMQPYRVELRRRRGK</sequence>
<gene>
    <name evidence="9" type="ORF">A4X13_0g5237</name>
</gene>
<evidence type="ECO:0000256" key="3">
    <source>
        <dbReference type="ARBA" id="ARBA00023002"/>
    </source>
</evidence>
<dbReference type="GO" id="GO:0004497">
    <property type="term" value="F:monooxygenase activity"/>
    <property type="evidence" value="ECO:0007669"/>
    <property type="project" value="UniProtKB-KW"/>
</dbReference>
<keyword evidence="10" id="KW-1185">Reference proteome</keyword>
<evidence type="ECO:0000256" key="6">
    <source>
        <dbReference type="RuleBase" id="RU000461"/>
    </source>
</evidence>
<dbReference type="AlphaFoldDB" id="A0A8T8SUM0"/>
<dbReference type="Proteomes" id="UP000077521">
    <property type="component" value="Unassembled WGS sequence"/>
</dbReference>
<keyword evidence="4 5" id="KW-0408">Iron</keyword>
<dbReference type="GO" id="GO:0016705">
    <property type="term" value="F:oxidoreductase activity, acting on paired donors, with incorporation or reduction of molecular oxygen"/>
    <property type="evidence" value="ECO:0007669"/>
    <property type="project" value="InterPro"/>
</dbReference>
<dbReference type="PANTHER" id="PTHR24296">
    <property type="entry name" value="CYTOCHROME P450"/>
    <property type="match status" value="1"/>
</dbReference>
<evidence type="ECO:0000256" key="8">
    <source>
        <dbReference type="SAM" id="Phobius"/>
    </source>
</evidence>
<evidence type="ECO:0000256" key="1">
    <source>
        <dbReference type="ARBA" id="ARBA00010617"/>
    </source>
</evidence>
<keyword evidence="6" id="KW-0503">Monooxygenase</keyword>
<feature type="region of interest" description="Disordered" evidence="7">
    <location>
        <begin position="300"/>
        <end position="325"/>
    </location>
</feature>
<keyword evidence="5 6" id="KW-0349">Heme</keyword>
<name>A0A8T8SUM0_9BASI</name>
<dbReference type="InterPro" id="IPR036396">
    <property type="entry name" value="Cyt_P450_sf"/>
</dbReference>
<evidence type="ECO:0000256" key="2">
    <source>
        <dbReference type="ARBA" id="ARBA00022723"/>
    </source>
</evidence>
<dbReference type="InterPro" id="IPR017972">
    <property type="entry name" value="Cyt_P450_CS"/>
</dbReference>
<dbReference type="GO" id="GO:0020037">
    <property type="term" value="F:heme binding"/>
    <property type="evidence" value="ECO:0007669"/>
    <property type="project" value="InterPro"/>
</dbReference>
<evidence type="ECO:0000256" key="7">
    <source>
        <dbReference type="SAM" id="MobiDB-lite"/>
    </source>
</evidence>
<comment type="caution">
    <text evidence="9">The sequence shown here is derived from an EMBL/GenBank/DDBJ whole genome shotgun (WGS) entry which is preliminary data.</text>
</comment>
<evidence type="ECO:0000256" key="5">
    <source>
        <dbReference type="PIRSR" id="PIRSR602401-1"/>
    </source>
</evidence>